<feature type="binding site" evidence="6">
    <location>
        <position position="37"/>
    </location>
    <ligand>
        <name>Fe cation</name>
        <dbReference type="ChEBI" id="CHEBI:24875"/>
        <note>catalytic</note>
    </ligand>
</feature>
<gene>
    <name evidence="8" type="ORF">U9M48_033042</name>
</gene>
<dbReference type="SUPFAM" id="SSF51197">
    <property type="entry name" value="Clavaminate synthase-like"/>
    <property type="match status" value="1"/>
</dbReference>
<proteinExistence type="inferred from homology"/>
<dbReference type="Pfam" id="PF13532">
    <property type="entry name" value="2OG-FeII_Oxy_2"/>
    <property type="match status" value="1"/>
</dbReference>
<dbReference type="GO" id="GO:0005737">
    <property type="term" value="C:cytoplasm"/>
    <property type="evidence" value="ECO:0007669"/>
    <property type="project" value="TreeGrafter"/>
</dbReference>
<accession>A0AAQ3U970</accession>
<dbReference type="AlphaFoldDB" id="A0AAQ3U970"/>
<name>A0AAQ3U970_PASNO</name>
<keyword evidence="9" id="KW-1185">Reference proteome</keyword>
<dbReference type="InterPro" id="IPR037151">
    <property type="entry name" value="AlkB-like_sf"/>
</dbReference>
<keyword evidence="2 6" id="KW-0479">Metal-binding</keyword>
<protein>
    <recommendedName>
        <fullName evidence="7">Alpha-ketoglutarate-dependent dioxygenase AlkB-like domain-containing protein</fullName>
    </recommendedName>
</protein>
<dbReference type="InterPro" id="IPR027450">
    <property type="entry name" value="AlkB-like"/>
</dbReference>
<reference evidence="8 9" key="1">
    <citation type="submission" date="2024-02" db="EMBL/GenBank/DDBJ databases">
        <title>High-quality chromosome-scale genome assembly of Pensacola bahiagrass (Paspalum notatum Flugge var. saurae).</title>
        <authorList>
            <person name="Vega J.M."/>
            <person name="Podio M."/>
            <person name="Orjuela J."/>
            <person name="Siena L.A."/>
            <person name="Pessino S.C."/>
            <person name="Combes M.C."/>
            <person name="Mariac C."/>
            <person name="Albertini E."/>
            <person name="Pupilli F."/>
            <person name="Ortiz J.P.A."/>
            <person name="Leblanc O."/>
        </authorList>
    </citation>
    <scope>NUCLEOTIDE SEQUENCE [LARGE SCALE GENOMIC DNA]</scope>
    <source>
        <strain evidence="8">R1</strain>
        <tissue evidence="8">Leaf</tissue>
    </source>
</reference>
<dbReference type="GO" id="GO:0035513">
    <property type="term" value="P:oxidative RNA demethylation"/>
    <property type="evidence" value="ECO:0007669"/>
    <property type="project" value="TreeGrafter"/>
</dbReference>
<evidence type="ECO:0000256" key="5">
    <source>
        <dbReference type="ARBA" id="ARBA00023004"/>
    </source>
</evidence>
<dbReference type="Proteomes" id="UP001341281">
    <property type="component" value="Chromosome 07"/>
</dbReference>
<keyword evidence="4" id="KW-0560">Oxidoreductase</keyword>
<comment type="cofactor">
    <cofactor evidence="6">
        <name>Fe(2+)</name>
        <dbReference type="ChEBI" id="CHEBI:29033"/>
    </cofactor>
    <text evidence="6">Binds 1 Fe(2+) ion per subunit.</text>
</comment>
<keyword evidence="3" id="KW-0223">Dioxygenase</keyword>
<dbReference type="GO" id="GO:0008198">
    <property type="term" value="F:ferrous iron binding"/>
    <property type="evidence" value="ECO:0007669"/>
    <property type="project" value="TreeGrafter"/>
</dbReference>
<dbReference type="PANTHER" id="PTHR16557">
    <property type="entry name" value="ALKYLATED DNA REPAIR PROTEIN ALKB-RELATED"/>
    <property type="match status" value="1"/>
</dbReference>
<feature type="domain" description="Alpha-ketoglutarate-dependent dioxygenase AlkB-like" evidence="7">
    <location>
        <begin position="6"/>
        <end position="96"/>
    </location>
</feature>
<feature type="binding site" evidence="6">
    <location>
        <position position="35"/>
    </location>
    <ligand>
        <name>Fe cation</name>
        <dbReference type="ChEBI" id="CHEBI:24875"/>
        <note>catalytic</note>
    </ligand>
</feature>
<evidence type="ECO:0000259" key="7">
    <source>
        <dbReference type="Pfam" id="PF13532"/>
    </source>
</evidence>
<evidence type="ECO:0000256" key="6">
    <source>
        <dbReference type="PIRSR" id="PIRSR604574-2"/>
    </source>
</evidence>
<evidence type="ECO:0000256" key="1">
    <source>
        <dbReference type="ARBA" id="ARBA00007879"/>
    </source>
</evidence>
<evidence type="ECO:0000313" key="8">
    <source>
        <dbReference type="EMBL" id="WVZ86227.1"/>
    </source>
</evidence>
<evidence type="ECO:0000256" key="2">
    <source>
        <dbReference type="ARBA" id="ARBA00022723"/>
    </source>
</evidence>
<dbReference type="InterPro" id="IPR004574">
    <property type="entry name" value="Alkb"/>
</dbReference>
<keyword evidence="5 6" id="KW-0408">Iron</keyword>
<organism evidence="8 9">
    <name type="scientific">Paspalum notatum var. saurae</name>
    <dbReference type="NCBI Taxonomy" id="547442"/>
    <lineage>
        <taxon>Eukaryota</taxon>
        <taxon>Viridiplantae</taxon>
        <taxon>Streptophyta</taxon>
        <taxon>Embryophyta</taxon>
        <taxon>Tracheophyta</taxon>
        <taxon>Spermatophyta</taxon>
        <taxon>Magnoliopsida</taxon>
        <taxon>Liliopsida</taxon>
        <taxon>Poales</taxon>
        <taxon>Poaceae</taxon>
        <taxon>PACMAD clade</taxon>
        <taxon>Panicoideae</taxon>
        <taxon>Andropogonodae</taxon>
        <taxon>Paspaleae</taxon>
        <taxon>Paspalinae</taxon>
        <taxon>Paspalum</taxon>
    </lineage>
</organism>
<dbReference type="EMBL" id="CP144751">
    <property type="protein sequence ID" value="WVZ86227.1"/>
    <property type="molecule type" value="Genomic_DNA"/>
</dbReference>
<evidence type="ECO:0000256" key="4">
    <source>
        <dbReference type="ARBA" id="ARBA00023002"/>
    </source>
</evidence>
<dbReference type="PANTHER" id="PTHR16557:SF2">
    <property type="entry name" value="NUCLEIC ACID DIOXYGENASE ALKBH1"/>
    <property type="match status" value="1"/>
</dbReference>
<dbReference type="GO" id="GO:0035516">
    <property type="term" value="F:broad specificity oxidative DNA demethylase activity"/>
    <property type="evidence" value="ECO:0007669"/>
    <property type="project" value="TreeGrafter"/>
</dbReference>
<sequence length="99" mass="11083">MIAQAANSTANEFPRINPDVCIVNYYTNSEKLGLHQDKDESESSLTKGLPFISISIGDTAEFLFGNTREKTKQPRSTSNLVTFSYSVENQDCYFMAFPT</sequence>
<evidence type="ECO:0000313" key="9">
    <source>
        <dbReference type="Proteomes" id="UP001341281"/>
    </source>
</evidence>
<dbReference type="GO" id="GO:0035515">
    <property type="term" value="F:oxidative RNA demethylase activity"/>
    <property type="evidence" value="ECO:0007669"/>
    <property type="project" value="TreeGrafter"/>
</dbReference>
<dbReference type="Gene3D" id="2.60.120.590">
    <property type="entry name" value="Alpha-ketoglutarate-dependent dioxygenase AlkB-like"/>
    <property type="match status" value="1"/>
</dbReference>
<evidence type="ECO:0000256" key="3">
    <source>
        <dbReference type="ARBA" id="ARBA00022964"/>
    </source>
</evidence>
<comment type="similarity">
    <text evidence="1">Belongs to the alkB family.</text>
</comment>